<gene>
    <name evidence="1" type="ordered locus">Tresu_0423</name>
</gene>
<evidence type="ECO:0000313" key="2">
    <source>
        <dbReference type="Proteomes" id="UP000006852"/>
    </source>
</evidence>
<evidence type="ECO:0000313" key="1">
    <source>
        <dbReference type="EMBL" id="AEB13375.1"/>
    </source>
</evidence>
<proteinExistence type="predicted"/>
<reference evidence="1 2" key="1">
    <citation type="journal article" date="2011" name="Stand. Genomic Sci.">
        <title>Complete genome sequence of Treponema succinifaciens type strain (6091).</title>
        <authorList>
            <person name="Han C."/>
            <person name="Gronow S."/>
            <person name="Teshima H."/>
            <person name="Lapidus A."/>
            <person name="Nolan M."/>
            <person name="Lucas S."/>
            <person name="Hammon N."/>
            <person name="Deshpande S."/>
            <person name="Cheng J.F."/>
            <person name="Zeytun A."/>
            <person name="Tapia R."/>
            <person name="Goodwin L."/>
            <person name="Pitluck S."/>
            <person name="Liolios K."/>
            <person name="Pagani I."/>
            <person name="Ivanova N."/>
            <person name="Mavromatis K."/>
            <person name="Mikhailova N."/>
            <person name="Huntemann M."/>
            <person name="Pati A."/>
            <person name="Chen A."/>
            <person name="Palaniappan K."/>
            <person name="Land M."/>
            <person name="Hauser L."/>
            <person name="Brambilla E.M."/>
            <person name="Rohde M."/>
            <person name="Goker M."/>
            <person name="Woyke T."/>
            <person name="Bristow J."/>
            <person name="Eisen J.A."/>
            <person name="Markowitz V."/>
            <person name="Hugenholtz P."/>
            <person name="Kyrpides N.C."/>
            <person name="Klenk H.P."/>
            <person name="Detter J.C."/>
        </authorList>
    </citation>
    <scope>NUCLEOTIDE SEQUENCE [LARGE SCALE GENOMIC DNA]</scope>
    <source>
        <strain evidence="2">ATCC 33096 / DSM 2489 / 6091</strain>
    </source>
</reference>
<name>F2NX40_TRES6</name>
<protein>
    <submittedName>
        <fullName evidence="1">Uncharacterized protein</fullName>
    </submittedName>
</protein>
<keyword evidence="2" id="KW-1185">Reference proteome</keyword>
<dbReference type="AlphaFoldDB" id="F2NX40"/>
<accession>F2NX40</accession>
<sequence>MQVKEMNRIYSIREAIGPNKNRAAIIKIVSKKNGDFKTS</sequence>
<dbReference type="HOGENOM" id="CLU_3318754_0_0_12"/>
<dbReference type="Proteomes" id="UP000006852">
    <property type="component" value="Chromosome"/>
</dbReference>
<dbReference type="EMBL" id="CP002631">
    <property type="protein sequence ID" value="AEB13375.1"/>
    <property type="molecule type" value="Genomic_DNA"/>
</dbReference>
<organism evidence="1 2">
    <name type="scientific">Treponema succinifaciens (strain ATCC 33096 / DSM 2489 / 6091)</name>
    <dbReference type="NCBI Taxonomy" id="869209"/>
    <lineage>
        <taxon>Bacteria</taxon>
        <taxon>Pseudomonadati</taxon>
        <taxon>Spirochaetota</taxon>
        <taxon>Spirochaetia</taxon>
        <taxon>Spirochaetales</taxon>
        <taxon>Treponemataceae</taxon>
        <taxon>Treponema</taxon>
    </lineage>
</organism>
<dbReference type="KEGG" id="tsu:Tresu_0423"/>
<reference evidence="2" key="2">
    <citation type="submission" date="2011-04" db="EMBL/GenBank/DDBJ databases">
        <title>The complete genome of chromosome of Treponema succinifaciens DSM 2489.</title>
        <authorList>
            <person name="Lucas S."/>
            <person name="Copeland A."/>
            <person name="Lapidus A."/>
            <person name="Bruce D."/>
            <person name="Goodwin L."/>
            <person name="Pitluck S."/>
            <person name="Peters L."/>
            <person name="Kyrpides N."/>
            <person name="Mavromatis K."/>
            <person name="Ivanova N."/>
            <person name="Ovchinnikova G."/>
            <person name="Teshima H."/>
            <person name="Detter J.C."/>
            <person name="Tapia R."/>
            <person name="Han C."/>
            <person name="Land M."/>
            <person name="Hauser L."/>
            <person name="Markowitz V."/>
            <person name="Cheng J.-F."/>
            <person name="Hugenholtz P."/>
            <person name="Woyke T."/>
            <person name="Wu D."/>
            <person name="Gronow S."/>
            <person name="Wellnitz S."/>
            <person name="Brambilla E."/>
            <person name="Klenk H.-P."/>
            <person name="Eisen J.A."/>
        </authorList>
    </citation>
    <scope>NUCLEOTIDE SEQUENCE [LARGE SCALE GENOMIC DNA]</scope>
    <source>
        <strain evidence="2">ATCC 33096 / DSM 2489 / 6091</strain>
    </source>
</reference>